<dbReference type="SMART" id="SM00320">
    <property type="entry name" value="WD40"/>
    <property type="match status" value="11"/>
</dbReference>
<feature type="compositionally biased region" description="Low complexity" evidence="8">
    <location>
        <begin position="689"/>
        <end position="702"/>
    </location>
</feature>
<dbReference type="GO" id="GO:0030488">
    <property type="term" value="P:tRNA methylation"/>
    <property type="evidence" value="ECO:0007669"/>
    <property type="project" value="TreeGrafter"/>
</dbReference>
<keyword evidence="2" id="KW-0963">Cytoplasm</keyword>
<feature type="repeat" description="WD" evidence="7">
    <location>
        <begin position="364"/>
        <end position="396"/>
    </location>
</feature>
<keyword evidence="4" id="KW-0819">tRNA processing</keyword>
<evidence type="ECO:0000313" key="9">
    <source>
        <dbReference type="EMBL" id="GAX79841.1"/>
    </source>
</evidence>
<comment type="similarity">
    <text evidence="6">Belongs to the WD repeat WDR6 family.</text>
</comment>
<dbReference type="InterPro" id="IPR001680">
    <property type="entry name" value="WD40_rpt"/>
</dbReference>
<sequence>MKSNIFKEHYAGDVKVVHLITQVTPLCCNLLFQGCGSSLLTYAVDSNGVGKDHFLGKKELFSHGQHVHGIASSSISSDLSSLLLAVHGDRFVQLLSVNLTHNVATSINRQPLGLAMTVLATSSPLPDWIMSCAFIASCGEERFDSVDDDRDPIIVLSGGPKVEVLIAVGTAHNGIHIMRNYGTGERLLETLLTIDCTQQQLLYSMALWVRVKAVPGSKMPSSSREMYQQSSNLVSAFPVITDELQKTTVHIEIWVASGTILSKVLIWKAMCLEGTLDASSDACALPVLACCHQKSLEACLVTLIQGTDVLLRRTQEVREPLESCQKLNVCQPRGVGQPAQQKTASSAGVTGSGKQLTVHPLYTCAGHEGSVFSVSWDKRHGRLVSTSDDRSARVWEPPLLMATRCVTDSESQANNKSKVPSSSPHLPMPLVPVVTLWGHTARVWDGVLQGSLMITGSEDCTARVWNWRTRQCLAVLKGHKGRGIWKLALSSTADARAALSSTADARAALSNGQQLLLATAGADASVKIWDLSCWGVNPALTVNPEALTTSVNTEPAMTRGATDISVCGVRRDGDQVVQQDVKSTLPTYEPGMPLSGNTSSHIMKCSYVVPSSESDTKGHGVSFEMQHVDTPGVPCTATAPSTEKEDWVRCMASCSPDRLYCSTDKGHVYVIHLMTHEGDDLGNASQATSVGNNSPGSGPVSGQAGLNSHPDAAAANSSLTPLTAQASPAAASNMHVPGITRMPPKHYWHWMHSCDQCISGHPTSMSVCSIKSQHQQPPAASHDGLCSEGCTSNGAVKGHASLSGAAELVLIGHKQGLVTMMELSGSSWDGGAATAVTTVVQWQAHEREAVLDVKLLGHDSSDDECLSRTIITVGSSGAVHIWCLNSTCRTDNSTDRDILEGCGTEAKPVPGGHPEHYDHSTTSMSCGPSWHAELVAEARSPFRSRITCTAVHLPLSLLLCGDQDGAVLCFSLPQKLLHRLGSSSPSCIIDPDQKLMHRQGSSSPSCIIDPDQMNLSDELFSEVVAPLTPLSSVTLTVSCIHRSAHGSASVSLVRPLGPHTFLSAGHDGSLVFYEGQTHITSQSGSRQGRQEGAFDVKVSSSSAANSTPLQMNSSLPSSHVVGRMNLESYIPAVKEVLLQGSAFLMDHLSGAHQDAVQAVCGFQGSEFVVYSTPHQAEVIRVPCGGWRRPSCCCIDSTGTVLLFSFFQDHKVRMYMVTLPGSQDVNMVTLPGGQLDASHAEGSSKRASSSSRGGTLKDISPSHADHPSVDEALMSAGSGFKIECTKPSRPSSVRSLHINSHGREINCVQLLPFTQPPIQTSSNIHEQSGTASHSSISHTTERRFYVITGSEDGTLRRLLCSEPSHPHISDSSGQLDPSPDTVFMLGAEIGQHAEGASVRCLDTCLLLPPTTQPALELSALMSDDGSNGAARLLPASCPYISHLVISGGAKEVLTAWEVQWSMLPEGGLEKTFGASKARPVIPKHVWLGCRTGAMTQAGSPLIVEKRKGKMRHAKATDPRDQERPGVVSATSDDLSKANHALAEDAAEDEASASSPSQALGRAVNYTGLPNAKASVQSEHRYMAVLILADCESDPSREPSSQQRACVADRVVLLVCAASDASVQLIKLLPYGMSGGQPQKMHDHSHALGRSEWQKAGRLQQHGPHPILSLSYVPFRGVNSAVKGQEADHCTAWLVFGGSTDGSITVWNVGLRDHRHELMHSPQTAGGVDTGKQQDISTELIPVVLHIPVVHQSGVNGVEVSWVDISQGLVLLVSVGDDQAVVVTLLKVVAKGRNRFQPDQSNVSALLDSYNQMPVNNHIDCPGLPSHRASALSRGEIRQEELQSWQLKVIRQYSVQNAHSSAVKAIAMHLLLPEVGHSQGQETRNTAGSIISHHPHSSKLTDTTAKPTDTFSTINAVYQYMVITTGLDQRLRVWNLTCGGVRGCTTAQEELSPCISRESPATSTPIDEHRWPDSHTLLLEQLHCLVTEVLEPSALHCLSDDTDIRVQTVNSQDEGCEQAHPFVRARVLHVAVAGRGIQTFRVEIADTA</sequence>
<evidence type="ECO:0000256" key="1">
    <source>
        <dbReference type="ARBA" id="ARBA00004496"/>
    </source>
</evidence>
<accession>A0A250X9S2</accession>
<evidence type="ECO:0000256" key="5">
    <source>
        <dbReference type="ARBA" id="ARBA00022737"/>
    </source>
</evidence>
<evidence type="ECO:0000256" key="4">
    <source>
        <dbReference type="ARBA" id="ARBA00022694"/>
    </source>
</evidence>
<dbReference type="PROSITE" id="PS51257">
    <property type="entry name" value="PROKAR_LIPOPROTEIN"/>
    <property type="match status" value="1"/>
</dbReference>
<feature type="repeat" description="WD" evidence="7">
    <location>
        <begin position="516"/>
        <end position="532"/>
    </location>
</feature>
<dbReference type="PANTHER" id="PTHR14344">
    <property type="entry name" value="WD REPEAT PROTEIN"/>
    <property type="match status" value="1"/>
</dbReference>
<gene>
    <name evidence="9" type="ORF">CEUSTIGMA_g7281.t1</name>
</gene>
<keyword evidence="5" id="KW-0677">Repeat</keyword>
<dbReference type="InterPro" id="IPR051973">
    <property type="entry name" value="tRNA_Anticodon_Mtase-Reg"/>
</dbReference>
<feature type="compositionally biased region" description="Basic and acidic residues" evidence="8">
    <location>
        <begin position="1513"/>
        <end position="1522"/>
    </location>
</feature>
<proteinExistence type="inferred from homology"/>
<dbReference type="PANTHER" id="PTHR14344:SF3">
    <property type="entry name" value="WD REPEAT-CONTAINING PROTEIN 6"/>
    <property type="match status" value="1"/>
</dbReference>
<evidence type="ECO:0000256" key="3">
    <source>
        <dbReference type="ARBA" id="ARBA00022574"/>
    </source>
</evidence>
<dbReference type="GO" id="GO:0005737">
    <property type="term" value="C:cytoplasm"/>
    <property type="evidence" value="ECO:0007669"/>
    <property type="project" value="UniProtKB-SubCell"/>
</dbReference>
<dbReference type="OrthoDB" id="548540at2759"/>
<feature type="region of interest" description="Disordered" evidence="8">
    <location>
        <begin position="1229"/>
        <end position="1269"/>
    </location>
</feature>
<dbReference type="STRING" id="1157962.A0A250X9S2"/>
<dbReference type="Gene3D" id="2.130.10.10">
    <property type="entry name" value="YVTN repeat-like/Quinoprotein amine dehydrogenase"/>
    <property type="match status" value="2"/>
</dbReference>
<feature type="region of interest" description="Disordered" evidence="8">
    <location>
        <begin position="1504"/>
        <end position="1533"/>
    </location>
</feature>
<reference evidence="9 10" key="1">
    <citation type="submission" date="2017-08" db="EMBL/GenBank/DDBJ databases">
        <title>Acidophilic green algal genome provides insights into adaptation to an acidic environment.</title>
        <authorList>
            <person name="Hirooka S."/>
            <person name="Hirose Y."/>
            <person name="Kanesaki Y."/>
            <person name="Higuchi S."/>
            <person name="Fujiwara T."/>
            <person name="Onuma R."/>
            <person name="Era A."/>
            <person name="Ohbayashi R."/>
            <person name="Uzuka A."/>
            <person name="Nozaki H."/>
            <person name="Yoshikawa H."/>
            <person name="Miyagishima S.Y."/>
        </authorList>
    </citation>
    <scope>NUCLEOTIDE SEQUENCE [LARGE SCALE GENOMIC DNA]</scope>
    <source>
        <strain evidence="9 10">NIES-2499</strain>
    </source>
</reference>
<dbReference type="EMBL" id="BEGY01000046">
    <property type="protein sequence ID" value="GAX79841.1"/>
    <property type="molecule type" value="Genomic_DNA"/>
</dbReference>
<dbReference type="InterPro" id="IPR015943">
    <property type="entry name" value="WD40/YVTN_repeat-like_dom_sf"/>
</dbReference>
<evidence type="ECO:0000313" key="10">
    <source>
        <dbReference type="Proteomes" id="UP000232323"/>
    </source>
</evidence>
<dbReference type="PROSITE" id="PS50294">
    <property type="entry name" value="WD_REPEATS_REGION"/>
    <property type="match status" value="1"/>
</dbReference>
<dbReference type="Pfam" id="PF00400">
    <property type="entry name" value="WD40"/>
    <property type="match status" value="3"/>
</dbReference>
<keyword evidence="10" id="KW-1185">Reference proteome</keyword>
<feature type="compositionally biased region" description="Polar residues" evidence="8">
    <location>
        <begin position="1877"/>
        <end position="1887"/>
    </location>
</feature>
<organism evidence="9 10">
    <name type="scientific">Chlamydomonas eustigma</name>
    <dbReference type="NCBI Taxonomy" id="1157962"/>
    <lineage>
        <taxon>Eukaryota</taxon>
        <taxon>Viridiplantae</taxon>
        <taxon>Chlorophyta</taxon>
        <taxon>core chlorophytes</taxon>
        <taxon>Chlorophyceae</taxon>
        <taxon>CS clade</taxon>
        <taxon>Chlamydomonadales</taxon>
        <taxon>Chlamydomonadaceae</taxon>
        <taxon>Chlamydomonas</taxon>
    </lineage>
</organism>
<keyword evidence="3 7" id="KW-0853">WD repeat</keyword>
<feature type="region of interest" description="Disordered" evidence="8">
    <location>
        <begin position="1877"/>
        <end position="1902"/>
    </location>
</feature>
<protein>
    <submittedName>
        <fullName evidence="9">Uncharacterized protein</fullName>
    </submittedName>
</protein>
<feature type="compositionally biased region" description="Low complexity" evidence="8">
    <location>
        <begin position="1244"/>
        <end position="1253"/>
    </location>
</feature>
<evidence type="ECO:0000256" key="6">
    <source>
        <dbReference type="ARBA" id="ARBA00038255"/>
    </source>
</evidence>
<feature type="region of interest" description="Disordered" evidence="8">
    <location>
        <begin position="682"/>
        <end position="716"/>
    </location>
</feature>
<name>A0A250X9S2_9CHLO</name>
<dbReference type="SUPFAM" id="SSF50978">
    <property type="entry name" value="WD40 repeat-like"/>
    <property type="match status" value="3"/>
</dbReference>
<evidence type="ECO:0000256" key="2">
    <source>
        <dbReference type="ARBA" id="ARBA00022490"/>
    </source>
</evidence>
<dbReference type="Proteomes" id="UP000232323">
    <property type="component" value="Unassembled WGS sequence"/>
</dbReference>
<feature type="repeat" description="WD" evidence="7">
    <location>
        <begin position="450"/>
        <end position="475"/>
    </location>
</feature>
<dbReference type="InterPro" id="IPR036322">
    <property type="entry name" value="WD40_repeat_dom_sf"/>
</dbReference>
<evidence type="ECO:0000256" key="7">
    <source>
        <dbReference type="PROSITE-ProRule" id="PRU00221"/>
    </source>
</evidence>
<comment type="subcellular location">
    <subcellularLocation>
        <location evidence="1">Cytoplasm</location>
    </subcellularLocation>
</comment>
<evidence type="ECO:0000256" key="8">
    <source>
        <dbReference type="SAM" id="MobiDB-lite"/>
    </source>
</evidence>
<dbReference type="PROSITE" id="PS50082">
    <property type="entry name" value="WD_REPEATS_2"/>
    <property type="match status" value="3"/>
</dbReference>
<comment type="caution">
    <text evidence="9">The sequence shown here is derived from an EMBL/GenBank/DDBJ whole genome shotgun (WGS) entry which is preliminary data.</text>
</comment>